<dbReference type="GO" id="GO:0046872">
    <property type="term" value="F:metal ion binding"/>
    <property type="evidence" value="ECO:0007669"/>
    <property type="project" value="UniProtKB-KW"/>
</dbReference>
<dbReference type="Gene3D" id="3.60.15.10">
    <property type="entry name" value="Ribonuclease Z/Hydroxyacylglutathione hydrolase-like"/>
    <property type="match status" value="1"/>
</dbReference>
<evidence type="ECO:0000256" key="5">
    <source>
        <dbReference type="ARBA" id="ARBA00022833"/>
    </source>
</evidence>
<sequence>MTSPSRSHPLPKPSGPNQPYMHISALQAGFVAIPNDVVIQGSTPTYQNCPSLAFYLRHSHRPNRDMIFDLGLRKNWESYPPEAQRNFQPGAMFPCTVPQDVAESCREGGVDPGEVECVVISHLHFDHIGDCSPFTKATFILGGEAKASLDDGYPENPHSAILAASTPRDRTRFLNKEDFNTAIGPFPRAHDLFQDGSVYVIDTPGHSTGHLTLLARTSPTGAWLFLGADVAHDTRLLTDPQSQTRIATTRENGESFCVHRDAVEAEVDLGRVRRLLLEEDGDGRVEAIIAHDWKWCEENLGRAFLPGRIVPRD</sequence>
<dbReference type="CDD" id="cd07730">
    <property type="entry name" value="metallo-hydrolase-like_MBL-fold"/>
    <property type="match status" value="1"/>
</dbReference>
<comment type="caution">
    <text evidence="7">The sequence shown here is derived from an EMBL/GenBank/DDBJ whole genome shotgun (WGS) entry which is preliminary data.</text>
</comment>
<evidence type="ECO:0000256" key="3">
    <source>
        <dbReference type="ARBA" id="ARBA00022723"/>
    </source>
</evidence>
<protein>
    <submittedName>
        <fullName evidence="7">Lactamase-B domain-containing protein</fullName>
    </submittedName>
</protein>
<comment type="cofactor">
    <cofactor evidence="1">
        <name>Zn(2+)</name>
        <dbReference type="ChEBI" id="CHEBI:29105"/>
    </cofactor>
</comment>
<feature type="domain" description="Metallo-beta-lactamase" evidence="6">
    <location>
        <begin position="109"/>
        <end position="213"/>
    </location>
</feature>
<dbReference type="SUPFAM" id="SSF56281">
    <property type="entry name" value="Metallo-hydrolase/oxidoreductase"/>
    <property type="match status" value="1"/>
</dbReference>
<keyword evidence="8" id="KW-1185">Reference proteome</keyword>
<evidence type="ECO:0000313" key="8">
    <source>
        <dbReference type="Proteomes" id="UP001362999"/>
    </source>
</evidence>
<name>A0AAW0DZ36_9AGAR</name>
<dbReference type="Pfam" id="PF00753">
    <property type="entry name" value="Lactamase_B"/>
    <property type="match status" value="1"/>
</dbReference>
<dbReference type="InterPro" id="IPR036866">
    <property type="entry name" value="RibonucZ/Hydroxyglut_hydro"/>
</dbReference>
<reference evidence="7 8" key="1">
    <citation type="journal article" date="2024" name="J Genomics">
        <title>Draft genome sequencing and assembly of Favolaschia claudopus CIRM-BRFM 2984 isolated from oak limbs.</title>
        <authorList>
            <person name="Navarro D."/>
            <person name="Drula E."/>
            <person name="Chaduli D."/>
            <person name="Cazenave R."/>
            <person name="Ahrendt S."/>
            <person name="Wang J."/>
            <person name="Lipzen A."/>
            <person name="Daum C."/>
            <person name="Barry K."/>
            <person name="Grigoriev I.V."/>
            <person name="Favel A."/>
            <person name="Rosso M.N."/>
            <person name="Martin F."/>
        </authorList>
    </citation>
    <scope>NUCLEOTIDE SEQUENCE [LARGE SCALE GENOMIC DNA]</scope>
    <source>
        <strain evidence="7 8">CIRM-BRFM 2984</strain>
    </source>
</reference>
<dbReference type="AlphaFoldDB" id="A0AAW0DZ36"/>
<dbReference type="PANTHER" id="PTHR42978:SF2">
    <property type="entry name" value="102 KBASES UNSTABLE REGION: FROM 1 TO 119443"/>
    <property type="match status" value="1"/>
</dbReference>
<gene>
    <name evidence="7" type="ORF">R3P38DRAFT_2498719</name>
</gene>
<dbReference type="Proteomes" id="UP001362999">
    <property type="component" value="Unassembled WGS sequence"/>
</dbReference>
<organism evidence="7 8">
    <name type="scientific">Favolaschia claudopus</name>
    <dbReference type="NCBI Taxonomy" id="2862362"/>
    <lineage>
        <taxon>Eukaryota</taxon>
        <taxon>Fungi</taxon>
        <taxon>Dikarya</taxon>
        <taxon>Basidiomycota</taxon>
        <taxon>Agaricomycotina</taxon>
        <taxon>Agaricomycetes</taxon>
        <taxon>Agaricomycetidae</taxon>
        <taxon>Agaricales</taxon>
        <taxon>Marasmiineae</taxon>
        <taxon>Mycenaceae</taxon>
        <taxon>Favolaschia</taxon>
    </lineage>
</organism>
<dbReference type="GO" id="GO:0016787">
    <property type="term" value="F:hydrolase activity"/>
    <property type="evidence" value="ECO:0007669"/>
    <property type="project" value="UniProtKB-KW"/>
</dbReference>
<evidence type="ECO:0000313" key="7">
    <source>
        <dbReference type="EMBL" id="KAK7056094.1"/>
    </source>
</evidence>
<keyword evidence="5" id="KW-0862">Zinc</keyword>
<proteinExistence type="inferred from homology"/>
<dbReference type="PANTHER" id="PTHR42978">
    <property type="entry name" value="QUORUM-QUENCHING LACTONASE YTNP-RELATED-RELATED"/>
    <property type="match status" value="1"/>
</dbReference>
<dbReference type="InterPro" id="IPR051013">
    <property type="entry name" value="MBL_superfamily_lactonases"/>
</dbReference>
<keyword evidence="4" id="KW-0378">Hydrolase</keyword>
<evidence type="ECO:0000256" key="1">
    <source>
        <dbReference type="ARBA" id="ARBA00001947"/>
    </source>
</evidence>
<dbReference type="EMBL" id="JAWWNJ010000005">
    <property type="protein sequence ID" value="KAK7056094.1"/>
    <property type="molecule type" value="Genomic_DNA"/>
</dbReference>
<comment type="similarity">
    <text evidence="2">Belongs to the metallo-beta-lactamase superfamily.</text>
</comment>
<accession>A0AAW0DZ36</accession>
<keyword evidence="3" id="KW-0479">Metal-binding</keyword>
<evidence type="ECO:0000256" key="4">
    <source>
        <dbReference type="ARBA" id="ARBA00022801"/>
    </source>
</evidence>
<dbReference type="InterPro" id="IPR001279">
    <property type="entry name" value="Metallo-B-lactamas"/>
</dbReference>
<evidence type="ECO:0000256" key="2">
    <source>
        <dbReference type="ARBA" id="ARBA00007749"/>
    </source>
</evidence>
<evidence type="ECO:0000259" key="6">
    <source>
        <dbReference type="Pfam" id="PF00753"/>
    </source>
</evidence>